<organism evidence="4 5">
    <name type="scientific">Motilibacter rhizosphaerae</name>
    <dbReference type="NCBI Taxonomy" id="598652"/>
    <lineage>
        <taxon>Bacteria</taxon>
        <taxon>Bacillati</taxon>
        <taxon>Actinomycetota</taxon>
        <taxon>Actinomycetes</taxon>
        <taxon>Motilibacterales</taxon>
        <taxon>Motilibacteraceae</taxon>
        <taxon>Motilibacter</taxon>
    </lineage>
</organism>
<evidence type="ECO:0000313" key="5">
    <source>
        <dbReference type="Proteomes" id="UP000293638"/>
    </source>
</evidence>
<dbReference type="InterPro" id="IPR052016">
    <property type="entry name" value="Bact_Sigma-Reg"/>
</dbReference>
<dbReference type="AlphaFoldDB" id="A0A4Q7NUR0"/>
<dbReference type="EMBL" id="SGXD01000001">
    <property type="protein sequence ID" value="RZS90907.1"/>
    <property type="molecule type" value="Genomic_DNA"/>
</dbReference>
<dbReference type="Gene3D" id="3.30.450.40">
    <property type="match status" value="1"/>
</dbReference>
<protein>
    <submittedName>
        <fullName evidence="4">Serine phosphatase RsbU (Regulator of sigma subunit)</fullName>
    </submittedName>
</protein>
<dbReference type="Pfam" id="PF13581">
    <property type="entry name" value="HATPase_c_2"/>
    <property type="match status" value="1"/>
</dbReference>
<keyword evidence="5" id="KW-1185">Reference proteome</keyword>
<comment type="caution">
    <text evidence="4">The sequence shown here is derived from an EMBL/GenBank/DDBJ whole genome shotgun (WGS) entry which is preliminary data.</text>
</comment>
<name>A0A4Q7NUR0_9ACTN</name>
<sequence>MAASGELAVPTLPAGVRAGRQYVEREVMARGAQAVADDAALVAAELLANAIQHGLPPVYVRVAGDADCIRVEVRDADPRSPVRPAPSTSNMTGRGLALVEAVSARWGVERGGEGGKVVWAELRSGAAAHEDALDVDALLASWQDDQAAAGQRSTVVLGDVPTDLLIAAKAHIDNLVREFSLAARARQGDAVPEDLARLIETVVHGFAEARDAIKRQALAAARRGEPRTRLALDLPVSAAAAGEAYLAALDEADTYSRAARLLTLETPPSHRLFRRWYVEAVVHQLQELAHGLRPEPVTPFESVLVDEVERLAGLQRVTGDAARLQRVTAALARARTPEDVADVVVSEGVAALGASGGGLLVRAADGEHLAVPGTVGYGAELVDTLREERVDAPLPAATALRTGHPVWLESRRERDDRFPALQGFEAGTVSMCAVPLIVGDRVLGALRFSFASRRLFGEQERAFVLALASLTAATLLRTELYAAERAAALDLQRALLPERIPDVKGWSVVSHYSPAGGEGAGGDFYDVLTLVDGRVVALVGDVMGRGVEAAAAMAQVRTVLRAYAIADPDPVAVFDKVDHFFAVADLSQLVTVLYLLVDPGTGRVEVGNAGHLPPVLVDDSGSHLVDTRRGTPFGVDDPERASSALELPPGSALVLVTDGLVERRGEDIDRGIGRALGAVPGPGGRLPGALLADLLAACAEPAGHDDDVTVLVLGREG</sequence>
<dbReference type="PANTHER" id="PTHR43156:SF2">
    <property type="entry name" value="STAGE II SPORULATION PROTEIN E"/>
    <property type="match status" value="1"/>
</dbReference>
<gene>
    <name evidence="4" type="ORF">EV189_0137</name>
</gene>
<keyword evidence="1" id="KW-0378">Hydrolase</keyword>
<dbReference type="SUPFAM" id="SSF55781">
    <property type="entry name" value="GAF domain-like"/>
    <property type="match status" value="1"/>
</dbReference>
<dbReference type="Gene3D" id="3.60.40.10">
    <property type="entry name" value="PPM-type phosphatase domain"/>
    <property type="match status" value="1"/>
</dbReference>
<dbReference type="InterPro" id="IPR003594">
    <property type="entry name" value="HATPase_dom"/>
</dbReference>
<dbReference type="InterPro" id="IPR036890">
    <property type="entry name" value="HATPase_C_sf"/>
</dbReference>
<dbReference type="InterPro" id="IPR029016">
    <property type="entry name" value="GAF-like_dom_sf"/>
</dbReference>
<dbReference type="Proteomes" id="UP000293638">
    <property type="component" value="Unassembled WGS sequence"/>
</dbReference>
<dbReference type="InterPro" id="IPR001932">
    <property type="entry name" value="PPM-type_phosphatase-like_dom"/>
</dbReference>
<dbReference type="OrthoDB" id="5244329at2"/>
<dbReference type="SUPFAM" id="SSF81606">
    <property type="entry name" value="PP2C-like"/>
    <property type="match status" value="1"/>
</dbReference>
<proteinExistence type="predicted"/>
<dbReference type="PANTHER" id="PTHR43156">
    <property type="entry name" value="STAGE II SPORULATION PROTEIN E-RELATED"/>
    <property type="match status" value="1"/>
</dbReference>
<dbReference type="SMART" id="SM00331">
    <property type="entry name" value="PP2C_SIG"/>
    <property type="match status" value="1"/>
</dbReference>
<evidence type="ECO:0000259" key="3">
    <source>
        <dbReference type="SMART" id="SM00331"/>
    </source>
</evidence>
<feature type="domain" description="GAF" evidence="2">
    <location>
        <begin position="320"/>
        <end position="485"/>
    </location>
</feature>
<accession>A0A4Q7NUR0</accession>
<dbReference type="InterPro" id="IPR003018">
    <property type="entry name" value="GAF"/>
</dbReference>
<evidence type="ECO:0000256" key="1">
    <source>
        <dbReference type="ARBA" id="ARBA00022801"/>
    </source>
</evidence>
<dbReference type="GO" id="GO:0016791">
    <property type="term" value="F:phosphatase activity"/>
    <property type="evidence" value="ECO:0007669"/>
    <property type="project" value="TreeGrafter"/>
</dbReference>
<feature type="domain" description="PPM-type phosphatase" evidence="3">
    <location>
        <begin position="503"/>
        <end position="715"/>
    </location>
</feature>
<dbReference type="Gene3D" id="3.30.565.10">
    <property type="entry name" value="Histidine kinase-like ATPase, C-terminal domain"/>
    <property type="match status" value="1"/>
</dbReference>
<dbReference type="Pfam" id="PF13185">
    <property type="entry name" value="GAF_2"/>
    <property type="match status" value="1"/>
</dbReference>
<reference evidence="4 5" key="1">
    <citation type="submission" date="2019-02" db="EMBL/GenBank/DDBJ databases">
        <title>Genomic Encyclopedia of Type Strains, Phase IV (KMG-IV): sequencing the most valuable type-strain genomes for metagenomic binning, comparative biology and taxonomic classification.</title>
        <authorList>
            <person name="Goeker M."/>
        </authorList>
    </citation>
    <scope>NUCLEOTIDE SEQUENCE [LARGE SCALE GENOMIC DNA]</scope>
    <source>
        <strain evidence="4 5">DSM 45622</strain>
    </source>
</reference>
<dbReference type="Pfam" id="PF07228">
    <property type="entry name" value="SpoIIE"/>
    <property type="match status" value="1"/>
</dbReference>
<evidence type="ECO:0000313" key="4">
    <source>
        <dbReference type="EMBL" id="RZS90907.1"/>
    </source>
</evidence>
<dbReference type="SUPFAM" id="SSF55874">
    <property type="entry name" value="ATPase domain of HSP90 chaperone/DNA topoisomerase II/histidine kinase"/>
    <property type="match status" value="1"/>
</dbReference>
<evidence type="ECO:0000259" key="2">
    <source>
        <dbReference type="SMART" id="SM00065"/>
    </source>
</evidence>
<dbReference type="CDD" id="cd16936">
    <property type="entry name" value="HATPase_RsbW-like"/>
    <property type="match status" value="1"/>
</dbReference>
<dbReference type="RefSeq" id="WP_130491035.1">
    <property type="nucleotide sequence ID" value="NZ_SGXD01000001.1"/>
</dbReference>
<dbReference type="SMART" id="SM00065">
    <property type="entry name" value="GAF"/>
    <property type="match status" value="1"/>
</dbReference>
<dbReference type="InterPro" id="IPR036457">
    <property type="entry name" value="PPM-type-like_dom_sf"/>
</dbReference>